<protein>
    <submittedName>
        <fullName evidence="1">Uncharacterized protein</fullName>
    </submittedName>
</protein>
<evidence type="ECO:0000313" key="1">
    <source>
        <dbReference type="EMBL" id="GES07134.1"/>
    </source>
</evidence>
<dbReference type="EMBL" id="BLAE01000005">
    <property type="protein sequence ID" value="GES07134.1"/>
    <property type="molecule type" value="Genomic_DNA"/>
</dbReference>
<dbReference type="AlphaFoldDB" id="A0A5M3WDW5"/>
<dbReference type="RefSeq" id="WP_155352849.1">
    <property type="nucleotide sequence ID" value="NZ_BAAAHL010000077.1"/>
</dbReference>
<name>A0A5M3WDW5_9ACTN</name>
<sequence>MLKEASRFGRDRADLLLFQMSAMLGHTDQDNRLDHLLGRGHHLSWPLDEALFTAEILPFLFVQHQRSRHWGTESTVTGLMKRGSDRVQQLIADYRKRSAEPGFQPRFGNPEFDTAVRAILTNSSPDDAWPLLHDAISTWQPMSDDHLAPLTLLTDPRTARLITPERGREILSMRRG</sequence>
<evidence type="ECO:0000313" key="2">
    <source>
        <dbReference type="Proteomes" id="UP000331127"/>
    </source>
</evidence>
<reference evidence="1 2" key="1">
    <citation type="submission" date="2019-10" db="EMBL/GenBank/DDBJ databases">
        <title>Whole genome shotgun sequence of Acrocarpospora macrocephala NBRC 16266.</title>
        <authorList>
            <person name="Ichikawa N."/>
            <person name="Kimura A."/>
            <person name="Kitahashi Y."/>
            <person name="Komaki H."/>
            <person name="Oguchi A."/>
        </authorList>
    </citation>
    <scope>NUCLEOTIDE SEQUENCE [LARGE SCALE GENOMIC DNA]</scope>
    <source>
        <strain evidence="1 2">NBRC 16266</strain>
    </source>
</reference>
<organism evidence="1 2">
    <name type="scientific">Acrocarpospora macrocephala</name>
    <dbReference type="NCBI Taxonomy" id="150177"/>
    <lineage>
        <taxon>Bacteria</taxon>
        <taxon>Bacillati</taxon>
        <taxon>Actinomycetota</taxon>
        <taxon>Actinomycetes</taxon>
        <taxon>Streptosporangiales</taxon>
        <taxon>Streptosporangiaceae</taxon>
        <taxon>Acrocarpospora</taxon>
    </lineage>
</organism>
<proteinExistence type="predicted"/>
<accession>A0A5M3WDW5</accession>
<dbReference type="Proteomes" id="UP000331127">
    <property type="component" value="Unassembled WGS sequence"/>
</dbReference>
<keyword evidence="2" id="KW-1185">Reference proteome</keyword>
<dbReference type="OrthoDB" id="458118at2"/>
<gene>
    <name evidence="1" type="ORF">Amac_007290</name>
</gene>
<comment type="caution">
    <text evidence="1">The sequence shown here is derived from an EMBL/GenBank/DDBJ whole genome shotgun (WGS) entry which is preliminary data.</text>
</comment>